<protein>
    <recommendedName>
        <fullName evidence="1">DUF7344 domain-containing protein</fullName>
    </recommendedName>
</protein>
<evidence type="ECO:0000259" key="1">
    <source>
        <dbReference type="Pfam" id="PF24035"/>
    </source>
</evidence>
<dbReference type="STRING" id="797299.HALLA_18880"/>
<feature type="domain" description="DUF7344" evidence="1">
    <location>
        <begin position="30"/>
        <end position="107"/>
    </location>
</feature>
<evidence type="ECO:0000313" key="2">
    <source>
        <dbReference type="EMBL" id="AHG00543.1"/>
    </source>
</evidence>
<dbReference type="KEGG" id="hlr:HALLA_18880"/>
<dbReference type="RefSeq" id="WP_157231380.1">
    <property type="nucleotide sequence ID" value="NZ_CP007055.1"/>
</dbReference>
<keyword evidence="3" id="KW-1185">Reference proteome</keyword>
<dbReference type="HOGENOM" id="CLU_1840642_0_0_2"/>
<evidence type="ECO:0000313" key="3">
    <source>
        <dbReference type="Proteomes" id="UP000019024"/>
    </source>
</evidence>
<sequence length="129" mass="14166">MKIPHPTTDRVSPSTAEPGLESLTLDTLQSVLSSRRRRAIIRYVLAAGESVTVHQLVRALSESENDPTFETTFLERCQRVHDSLSQTHLPTLEEYGIVEYEPGTGRVSPAAHLLTLEPYVGRGPIGGDS</sequence>
<dbReference type="InterPro" id="IPR055768">
    <property type="entry name" value="DUF7344"/>
</dbReference>
<dbReference type="eggNOG" id="arCOG03828">
    <property type="taxonomic scope" value="Archaea"/>
</dbReference>
<name>W0JU29_9EURY</name>
<dbReference type="InterPro" id="IPR036388">
    <property type="entry name" value="WH-like_DNA-bd_sf"/>
</dbReference>
<dbReference type="Pfam" id="PF24035">
    <property type="entry name" value="DUF7344"/>
    <property type="match status" value="1"/>
</dbReference>
<dbReference type="GeneID" id="25146461"/>
<dbReference type="OrthoDB" id="156929at2157"/>
<gene>
    <name evidence="2" type="ORF">HALLA_18880</name>
</gene>
<accession>W0JU29</accession>
<dbReference type="Proteomes" id="UP000019024">
    <property type="component" value="Chromosome"/>
</dbReference>
<dbReference type="Gene3D" id="1.10.10.10">
    <property type="entry name" value="Winged helix-like DNA-binding domain superfamily/Winged helix DNA-binding domain"/>
    <property type="match status" value="1"/>
</dbReference>
<proteinExistence type="predicted"/>
<reference evidence="2 3" key="1">
    <citation type="submission" date="2014-01" db="EMBL/GenBank/DDBJ databases">
        <authorList>
            <consortium name="DOE Joint Genome Institute"/>
            <person name="Anderson I."/>
            <person name="Huntemann M."/>
            <person name="Han J."/>
            <person name="Chen A."/>
            <person name="Kyrpides N."/>
            <person name="Mavromatis K."/>
            <person name="Markowitz V."/>
            <person name="Palaniappan K."/>
            <person name="Ivanova N."/>
            <person name="Schaumberg A."/>
            <person name="Pati A."/>
            <person name="Liolios K."/>
            <person name="Nordberg H.P."/>
            <person name="Cantor M.N."/>
            <person name="Hua S.X."/>
            <person name="Woyke T."/>
        </authorList>
    </citation>
    <scope>NUCLEOTIDE SEQUENCE [LARGE SCALE GENOMIC DNA]</scope>
    <source>
        <strain evidence="2 3">XH-48</strain>
    </source>
</reference>
<dbReference type="EMBL" id="CP007055">
    <property type="protein sequence ID" value="AHG00543.1"/>
    <property type="molecule type" value="Genomic_DNA"/>
</dbReference>
<dbReference type="AlphaFoldDB" id="W0JU29"/>
<organism evidence="2 3">
    <name type="scientific">Halostagnicola larsenii XH-48</name>
    <dbReference type="NCBI Taxonomy" id="797299"/>
    <lineage>
        <taxon>Archaea</taxon>
        <taxon>Methanobacteriati</taxon>
        <taxon>Methanobacteriota</taxon>
        <taxon>Stenosarchaea group</taxon>
        <taxon>Halobacteria</taxon>
        <taxon>Halobacteriales</taxon>
        <taxon>Natrialbaceae</taxon>
        <taxon>Halostagnicola</taxon>
    </lineage>
</organism>